<reference evidence="3 4" key="1">
    <citation type="submission" date="2023-02" db="EMBL/GenBank/DDBJ databases">
        <title>Oceanobacillus kimchii IFOP_LL358 isolated form Alexandrium catenella lab strain.</title>
        <authorList>
            <person name="Gajardo G."/>
            <person name="Ueki S."/>
            <person name="Maruyama F."/>
        </authorList>
    </citation>
    <scope>NUCLEOTIDE SEQUENCE [LARGE SCALE GENOMIC DNA]</scope>
    <source>
        <strain evidence="3 4">IFOP_LL358</strain>
    </source>
</reference>
<evidence type="ECO:0000256" key="1">
    <source>
        <dbReference type="SAM" id="MobiDB-lite"/>
    </source>
</evidence>
<accession>A0ABQ5TF52</accession>
<keyword evidence="2" id="KW-0472">Membrane</keyword>
<dbReference type="InterPro" id="IPR019649">
    <property type="entry name" value="DUF2512"/>
</dbReference>
<comment type="caution">
    <text evidence="3">The sequence shown here is derived from an EMBL/GenBank/DDBJ whole genome shotgun (WGS) entry which is preliminary data.</text>
</comment>
<sequence length="156" mass="17638">MKHLKAIGIKFIIMATILLSIVSVFEFVSVAEIIVMSAILTLAAYVIGDLWILPKMGYVAATIGDLFFSYASVWLLLYVFLGTAFPITTASIYIAIIISLTESVFHIYIKEKILEGEVNKNIRRSNMQTVQTEFAEEPHTDKKRLKKNSYPQQDEN</sequence>
<evidence type="ECO:0000256" key="2">
    <source>
        <dbReference type="SAM" id="Phobius"/>
    </source>
</evidence>
<dbReference type="Proteomes" id="UP001275436">
    <property type="component" value="Unassembled WGS sequence"/>
</dbReference>
<evidence type="ECO:0000313" key="4">
    <source>
        <dbReference type="Proteomes" id="UP001275436"/>
    </source>
</evidence>
<keyword evidence="2" id="KW-0812">Transmembrane</keyword>
<name>A0ABQ5TF52_9BACI</name>
<dbReference type="EMBL" id="BSKO01000001">
    <property type="protein sequence ID" value="GLO65493.1"/>
    <property type="molecule type" value="Genomic_DNA"/>
</dbReference>
<organism evidence="3 4">
    <name type="scientific">Oceanobacillus kimchii</name>
    <dbReference type="NCBI Taxonomy" id="746691"/>
    <lineage>
        <taxon>Bacteria</taxon>
        <taxon>Bacillati</taxon>
        <taxon>Bacillota</taxon>
        <taxon>Bacilli</taxon>
        <taxon>Bacillales</taxon>
        <taxon>Bacillaceae</taxon>
        <taxon>Oceanobacillus</taxon>
    </lineage>
</organism>
<feature type="region of interest" description="Disordered" evidence="1">
    <location>
        <begin position="132"/>
        <end position="156"/>
    </location>
</feature>
<keyword evidence="2" id="KW-1133">Transmembrane helix</keyword>
<feature type="transmembrane region" description="Helical" evidence="2">
    <location>
        <begin position="33"/>
        <end position="52"/>
    </location>
</feature>
<dbReference type="RefSeq" id="WP_317957863.1">
    <property type="nucleotide sequence ID" value="NZ_BSKO01000001.1"/>
</dbReference>
<feature type="transmembrane region" description="Helical" evidence="2">
    <location>
        <begin position="7"/>
        <end position="27"/>
    </location>
</feature>
<feature type="transmembrane region" description="Helical" evidence="2">
    <location>
        <begin position="87"/>
        <end position="109"/>
    </location>
</feature>
<gene>
    <name evidence="3" type="ORF">MACH08_12770</name>
</gene>
<evidence type="ECO:0000313" key="3">
    <source>
        <dbReference type="EMBL" id="GLO65493.1"/>
    </source>
</evidence>
<feature type="transmembrane region" description="Helical" evidence="2">
    <location>
        <begin position="59"/>
        <end position="81"/>
    </location>
</feature>
<keyword evidence="4" id="KW-1185">Reference proteome</keyword>
<proteinExistence type="predicted"/>
<protein>
    <submittedName>
        <fullName evidence="3">Membrane protein</fullName>
    </submittedName>
</protein>
<dbReference type="Pfam" id="PF10710">
    <property type="entry name" value="DUF2512"/>
    <property type="match status" value="1"/>
</dbReference>